<gene>
    <name evidence="1" type="ORF">PspP123CL_24045</name>
</gene>
<accession>A0A6B2BDB6</accession>
<dbReference type="AlphaFoldDB" id="A0A6B2BDB6"/>
<reference evidence="1" key="1">
    <citation type="journal article" date="2020" name="Phytopathology">
        <title>Zucchini vein clearing disease is caused by several lineages within Pseudomonas syringae species complex.</title>
        <authorList>
            <person name="Lacault C."/>
            <person name="Briand M."/>
            <person name="Jacques M.A."/>
            <person name="Darrasse A."/>
        </authorList>
    </citation>
    <scope>NUCLEOTIDE SEQUENCE</scope>
    <source>
        <strain evidence="1">P123</strain>
    </source>
</reference>
<dbReference type="EMBL" id="VLIF01000026">
    <property type="protein sequence ID" value="NAO78950.1"/>
    <property type="molecule type" value="Genomic_DNA"/>
</dbReference>
<evidence type="ECO:0000313" key="1">
    <source>
        <dbReference type="EMBL" id="NAO78950.1"/>
    </source>
</evidence>
<protein>
    <submittedName>
        <fullName evidence="1">Uncharacterized protein</fullName>
    </submittedName>
</protein>
<name>A0A6B2BDB6_PSESX</name>
<proteinExistence type="predicted"/>
<comment type="caution">
    <text evidence="1">The sequence shown here is derived from an EMBL/GenBank/DDBJ whole genome shotgun (WGS) entry which is preliminary data.</text>
</comment>
<sequence>MGTPRGHAVPEALEAEEPEQSRFCPAGVGANLFAKGPVHSPKMHFLNDRLREQVRSHGLRPESKADLCVTMGTPRGHAVPEALEASKRSSSPPHTPPCTLRADTCSGCRAGRRCVSCSAH</sequence>
<organism evidence="1">
    <name type="scientific">Pseudomonas syringae</name>
    <dbReference type="NCBI Taxonomy" id="317"/>
    <lineage>
        <taxon>Bacteria</taxon>
        <taxon>Pseudomonadati</taxon>
        <taxon>Pseudomonadota</taxon>
        <taxon>Gammaproteobacteria</taxon>
        <taxon>Pseudomonadales</taxon>
        <taxon>Pseudomonadaceae</taxon>
        <taxon>Pseudomonas</taxon>
    </lineage>
</organism>